<name>A0A916ZE50_9HYPH</name>
<dbReference type="InterPro" id="IPR029033">
    <property type="entry name" value="His_PPase_superfam"/>
</dbReference>
<accession>A0A916ZE50</accession>
<reference evidence="1" key="1">
    <citation type="journal article" date="2014" name="Int. J. Syst. Evol. Microbiol.">
        <title>Complete genome sequence of Corynebacterium casei LMG S-19264T (=DSM 44701T), isolated from a smear-ripened cheese.</title>
        <authorList>
            <consortium name="US DOE Joint Genome Institute (JGI-PGF)"/>
            <person name="Walter F."/>
            <person name="Albersmeier A."/>
            <person name="Kalinowski J."/>
            <person name="Ruckert C."/>
        </authorList>
    </citation>
    <scope>NUCLEOTIDE SEQUENCE</scope>
    <source>
        <strain evidence="1">CGMCC 1.15367</strain>
    </source>
</reference>
<evidence type="ECO:0000313" key="1">
    <source>
        <dbReference type="EMBL" id="GGD91230.1"/>
    </source>
</evidence>
<dbReference type="Gene3D" id="3.40.50.1240">
    <property type="entry name" value="Phosphoglycerate mutase-like"/>
    <property type="match status" value="1"/>
</dbReference>
<comment type="caution">
    <text evidence="1">The sequence shown here is derived from an EMBL/GenBank/DDBJ whole genome shotgun (WGS) entry which is preliminary data.</text>
</comment>
<gene>
    <name evidence="1" type="ORF">GCM10011390_07480</name>
</gene>
<dbReference type="AlphaFoldDB" id="A0A916ZE50"/>
<dbReference type="InterPro" id="IPR013078">
    <property type="entry name" value="His_Pase_superF_clade-1"/>
</dbReference>
<reference evidence="1" key="2">
    <citation type="submission" date="2020-09" db="EMBL/GenBank/DDBJ databases">
        <authorList>
            <person name="Sun Q."/>
            <person name="Zhou Y."/>
        </authorList>
    </citation>
    <scope>NUCLEOTIDE SEQUENCE</scope>
    <source>
        <strain evidence="1">CGMCC 1.15367</strain>
    </source>
</reference>
<dbReference type="EMBL" id="BMIQ01000001">
    <property type="protein sequence ID" value="GGD91230.1"/>
    <property type="molecule type" value="Genomic_DNA"/>
</dbReference>
<proteinExistence type="predicted"/>
<evidence type="ECO:0000313" key="2">
    <source>
        <dbReference type="Proteomes" id="UP000644699"/>
    </source>
</evidence>
<dbReference type="CDD" id="cd07067">
    <property type="entry name" value="HP_PGM_like"/>
    <property type="match status" value="1"/>
</dbReference>
<dbReference type="SUPFAM" id="SSF53254">
    <property type="entry name" value="Phosphoglycerate mutase-like"/>
    <property type="match status" value="1"/>
</dbReference>
<protein>
    <submittedName>
        <fullName evidence="1">Phosphoglycerate mutase</fullName>
    </submittedName>
</protein>
<sequence length="185" mass="20142">MPAFANRARPKAMSETSKTILFVLRHAHAAKGLPGQADYDRALDERGHREGETMRRAMEARGLRPARVLCSGAARTRQTLGLVEGAFPCAATEFTDEIYFGDERVYLRKAREAGDAPSLMLVGHNPMMADLVALLAGRGDDEAMRHLAEGFPPGTLAILEFATPLSEIREGSGVLTAQLEPRRLA</sequence>
<organism evidence="1 2">
    <name type="scientific">Aureimonas endophytica</name>
    <dbReference type="NCBI Taxonomy" id="2027858"/>
    <lineage>
        <taxon>Bacteria</taxon>
        <taxon>Pseudomonadati</taxon>
        <taxon>Pseudomonadota</taxon>
        <taxon>Alphaproteobacteria</taxon>
        <taxon>Hyphomicrobiales</taxon>
        <taxon>Aurantimonadaceae</taxon>
        <taxon>Aureimonas</taxon>
    </lineage>
</organism>
<keyword evidence="2" id="KW-1185">Reference proteome</keyword>
<dbReference type="SMART" id="SM00855">
    <property type="entry name" value="PGAM"/>
    <property type="match status" value="1"/>
</dbReference>
<dbReference type="Proteomes" id="UP000644699">
    <property type="component" value="Unassembled WGS sequence"/>
</dbReference>